<dbReference type="InterPro" id="IPR016039">
    <property type="entry name" value="Thiolase-like"/>
</dbReference>
<keyword evidence="2" id="KW-0012">Acyltransferase</keyword>
<evidence type="ECO:0000313" key="4">
    <source>
        <dbReference type="EMBL" id="MFC7292575.1"/>
    </source>
</evidence>
<dbReference type="Gene3D" id="3.40.47.10">
    <property type="match status" value="2"/>
</dbReference>
<gene>
    <name evidence="4" type="ORF">ACFQS8_13165</name>
</gene>
<comment type="caution">
    <text evidence="4">The sequence shown here is derived from an EMBL/GenBank/DDBJ whole genome shotgun (WGS) entry which is preliminary data.</text>
</comment>
<proteinExistence type="predicted"/>
<sequence>MTRSVYVTRSAAFMPGEAVSNDEMEAILGQAGGRPSRARRMILRSNKIVSRHYAIDRETGKPTHSNAQLAAEAIRGLGSEAELNDVQVLACGTSMPDQVFPNHGVMVQGELGLPPIEVSATAGVCLAGVTSLKYAYMAVASGEAERAVATGSENASTILSAHNFEAELDAKVEALEENPEIAFEKDFIRWMLSDGAGALMLESAPREGQANLKMEWIDIYSYAGEMETCMYAGASKNEDGTMRGWTSMTSKERDADSVMSVKQDVKLLNDNIMMYAAQKPAPLVAKKHNITPDDVDWFVPHYSSDYFRVRLFEALKAGGFEVSMEKWFTNLSTKGNTGSASIYIMLDELLKSGKLKSGEKILCWVPESGRFSTAFMLFTVV</sequence>
<dbReference type="Pfam" id="PF08541">
    <property type="entry name" value="ACP_syn_III_C"/>
    <property type="match status" value="1"/>
</dbReference>
<protein>
    <submittedName>
        <fullName evidence="4">Beta-ketoacyl-ACP synthase III</fullName>
    </submittedName>
</protein>
<organism evidence="4 5">
    <name type="scientific">Hirschia litorea</name>
    <dbReference type="NCBI Taxonomy" id="1199156"/>
    <lineage>
        <taxon>Bacteria</taxon>
        <taxon>Pseudomonadati</taxon>
        <taxon>Pseudomonadota</taxon>
        <taxon>Alphaproteobacteria</taxon>
        <taxon>Hyphomonadales</taxon>
        <taxon>Hyphomonadaceae</taxon>
        <taxon>Hirschia</taxon>
    </lineage>
</organism>
<dbReference type="NCBIfam" id="NF005293">
    <property type="entry name" value="PRK06816.1"/>
    <property type="match status" value="1"/>
</dbReference>
<reference evidence="5" key="1">
    <citation type="journal article" date="2019" name="Int. J. Syst. Evol. Microbiol.">
        <title>The Global Catalogue of Microorganisms (GCM) 10K type strain sequencing project: providing services to taxonomists for standard genome sequencing and annotation.</title>
        <authorList>
            <consortium name="The Broad Institute Genomics Platform"/>
            <consortium name="The Broad Institute Genome Sequencing Center for Infectious Disease"/>
            <person name="Wu L."/>
            <person name="Ma J."/>
        </authorList>
    </citation>
    <scope>NUCLEOTIDE SEQUENCE [LARGE SCALE GENOMIC DNA]</scope>
    <source>
        <strain evidence="5">CCUG 51308</strain>
    </source>
</reference>
<dbReference type="PANTHER" id="PTHR34069">
    <property type="entry name" value="3-OXOACYL-[ACYL-CARRIER-PROTEIN] SYNTHASE 3"/>
    <property type="match status" value="1"/>
</dbReference>
<dbReference type="EMBL" id="JBHTBR010000005">
    <property type="protein sequence ID" value="MFC7292575.1"/>
    <property type="molecule type" value="Genomic_DNA"/>
</dbReference>
<dbReference type="RefSeq" id="WP_382168116.1">
    <property type="nucleotide sequence ID" value="NZ_JBHTBR010000005.1"/>
</dbReference>
<evidence type="ECO:0000256" key="2">
    <source>
        <dbReference type="ARBA" id="ARBA00023315"/>
    </source>
</evidence>
<evidence type="ECO:0000256" key="1">
    <source>
        <dbReference type="ARBA" id="ARBA00022679"/>
    </source>
</evidence>
<keyword evidence="5" id="KW-1185">Reference proteome</keyword>
<keyword evidence="1" id="KW-0808">Transferase</keyword>
<name>A0ABW2IP69_9PROT</name>
<dbReference type="Proteomes" id="UP001596492">
    <property type="component" value="Unassembled WGS sequence"/>
</dbReference>
<dbReference type="InterPro" id="IPR013747">
    <property type="entry name" value="ACP_syn_III_C"/>
</dbReference>
<dbReference type="SUPFAM" id="SSF53901">
    <property type="entry name" value="Thiolase-like"/>
    <property type="match status" value="1"/>
</dbReference>
<accession>A0ABW2IP69</accession>
<evidence type="ECO:0000259" key="3">
    <source>
        <dbReference type="Pfam" id="PF08541"/>
    </source>
</evidence>
<feature type="domain" description="Beta-ketoacyl-[acyl-carrier-protein] synthase III C-terminal" evidence="3">
    <location>
        <begin position="286"/>
        <end position="364"/>
    </location>
</feature>
<dbReference type="CDD" id="cd00827">
    <property type="entry name" value="init_cond_enzymes"/>
    <property type="match status" value="1"/>
</dbReference>
<dbReference type="PANTHER" id="PTHR34069:SF2">
    <property type="entry name" value="BETA-KETOACYL-[ACYL-CARRIER-PROTEIN] SYNTHASE III"/>
    <property type="match status" value="1"/>
</dbReference>
<evidence type="ECO:0000313" key="5">
    <source>
        <dbReference type="Proteomes" id="UP001596492"/>
    </source>
</evidence>